<sequence>MFSGTGFRVDGGTFYNVNGDVNLQAHHQHLGIQNVHALTPLWLEDGGAGSQQRLAIEDRDTGPGLRPDVDGEGAQPASGLPRNLRHHTATRMRAPYDGSLRPHRAVISSNEAPGASHPTPEFYYPPPRTSTSDFPTMASDYHGTMQSTPVYTSDEQGYSTPYLNDPNSAIR</sequence>
<comment type="caution">
    <text evidence="2">The sequence shown here is derived from an EMBL/GenBank/DDBJ whole genome shotgun (WGS) entry which is preliminary data.</text>
</comment>
<name>A0AAD6SV56_9AGAR</name>
<dbReference type="AlphaFoldDB" id="A0AAD6SV56"/>
<keyword evidence="3" id="KW-1185">Reference proteome</keyword>
<evidence type="ECO:0000313" key="2">
    <source>
        <dbReference type="EMBL" id="KAJ7034350.1"/>
    </source>
</evidence>
<organism evidence="2 3">
    <name type="scientific">Mycena alexandri</name>
    <dbReference type="NCBI Taxonomy" id="1745969"/>
    <lineage>
        <taxon>Eukaryota</taxon>
        <taxon>Fungi</taxon>
        <taxon>Dikarya</taxon>
        <taxon>Basidiomycota</taxon>
        <taxon>Agaricomycotina</taxon>
        <taxon>Agaricomycetes</taxon>
        <taxon>Agaricomycetidae</taxon>
        <taxon>Agaricales</taxon>
        <taxon>Marasmiineae</taxon>
        <taxon>Mycenaceae</taxon>
        <taxon>Mycena</taxon>
    </lineage>
</organism>
<dbReference type="Proteomes" id="UP001218188">
    <property type="component" value="Unassembled WGS sequence"/>
</dbReference>
<reference evidence="2" key="1">
    <citation type="submission" date="2023-03" db="EMBL/GenBank/DDBJ databases">
        <title>Massive genome expansion in bonnet fungi (Mycena s.s.) driven by repeated elements and novel gene families across ecological guilds.</title>
        <authorList>
            <consortium name="Lawrence Berkeley National Laboratory"/>
            <person name="Harder C.B."/>
            <person name="Miyauchi S."/>
            <person name="Viragh M."/>
            <person name="Kuo A."/>
            <person name="Thoen E."/>
            <person name="Andreopoulos B."/>
            <person name="Lu D."/>
            <person name="Skrede I."/>
            <person name="Drula E."/>
            <person name="Henrissat B."/>
            <person name="Morin E."/>
            <person name="Kohler A."/>
            <person name="Barry K."/>
            <person name="LaButti K."/>
            <person name="Morin E."/>
            <person name="Salamov A."/>
            <person name="Lipzen A."/>
            <person name="Mereny Z."/>
            <person name="Hegedus B."/>
            <person name="Baldrian P."/>
            <person name="Stursova M."/>
            <person name="Weitz H."/>
            <person name="Taylor A."/>
            <person name="Grigoriev I.V."/>
            <person name="Nagy L.G."/>
            <person name="Martin F."/>
            <person name="Kauserud H."/>
        </authorList>
    </citation>
    <scope>NUCLEOTIDE SEQUENCE</scope>
    <source>
        <strain evidence="2">CBHHK200</strain>
    </source>
</reference>
<dbReference type="EMBL" id="JARJCM010000058">
    <property type="protein sequence ID" value="KAJ7034350.1"/>
    <property type="molecule type" value="Genomic_DNA"/>
</dbReference>
<feature type="compositionally biased region" description="Polar residues" evidence="1">
    <location>
        <begin position="144"/>
        <end position="171"/>
    </location>
</feature>
<proteinExistence type="predicted"/>
<evidence type="ECO:0000256" key="1">
    <source>
        <dbReference type="SAM" id="MobiDB-lite"/>
    </source>
</evidence>
<accession>A0AAD6SV56</accession>
<evidence type="ECO:0000313" key="3">
    <source>
        <dbReference type="Proteomes" id="UP001218188"/>
    </source>
</evidence>
<protein>
    <submittedName>
        <fullName evidence="2">Uncharacterized protein</fullName>
    </submittedName>
</protein>
<feature type="region of interest" description="Disordered" evidence="1">
    <location>
        <begin position="58"/>
        <end position="171"/>
    </location>
</feature>
<gene>
    <name evidence="2" type="ORF">C8F04DRAFT_579156</name>
</gene>